<dbReference type="Proteomes" id="UP001501005">
    <property type="component" value="Unassembled WGS sequence"/>
</dbReference>
<dbReference type="EMBL" id="BAAAHG010000055">
    <property type="protein sequence ID" value="GAA0927113.1"/>
    <property type="molecule type" value="Genomic_DNA"/>
</dbReference>
<evidence type="ECO:0000256" key="1">
    <source>
        <dbReference type="SAM" id="MobiDB-lite"/>
    </source>
</evidence>
<organism evidence="2 3">
    <name type="scientific">Streptomyces thermoalcalitolerans</name>
    <dbReference type="NCBI Taxonomy" id="65605"/>
    <lineage>
        <taxon>Bacteria</taxon>
        <taxon>Bacillati</taxon>
        <taxon>Actinomycetota</taxon>
        <taxon>Actinomycetes</taxon>
        <taxon>Kitasatosporales</taxon>
        <taxon>Streptomycetaceae</taxon>
        <taxon>Streptomyces</taxon>
    </lineage>
</organism>
<proteinExistence type="predicted"/>
<evidence type="ECO:0000313" key="2">
    <source>
        <dbReference type="EMBL" id="GAA0927113.1"/>
    </source>
</evidence>
<evidence type="ECO:0000313" key="3">
    <source>
        <dbReference type="Proteomes" id="UP001501005"/>
    </source>
</evidence>
<keyword evidence="3" id="KW-1185">Reference proteome</keyword>
<gene>
    <name evidence="2" type="ORF">GCM10009549_48980</name>
</gene>
<comment type="caution">
    <text evidence="2">The sequence shown here is derived from an EMBL/GenBank/DDBJ whole genome shotgun (WGS) entry which is preliminary data.</text>
</comment>
<sequence length="97" mass="10898">MGLLRCGGPDFRTSSQNRRQQIVVIESSLALLRCGFAENFNRQRKKPLKPDILPNQPSQLVRGEAPDGATPQAMHSFDQSCRIGWRIGPSLSLKFFQ</sequence>
<protein>
    <submittedName>
        <fullName evidence="2">Uncharacterized protein</fullName>
    </submittedName>
</protein>
<reference evidence="2 3" key="1">
    <citation type="journal article" date="2019" name="Int. J. Syst. Evol. Microbiol.">
        <title>The Global Catalogue of Microorganisms (GCM) 10K type strain sequencing project: providing services to taxonomists for standard genome sequencing and annotation.</title>
        <authorList>
            <consortium name="The Broad Institute Genomics Platform"/>
            <consortium name="The Broad Institute Genome Sequencing Center for Infectious Disease"/>
            <person name="Wu L."/>
            <person name="Ma J."/>
        </authorList>
    </citation>
    <scope>NUCLEOTIDE SEQUENCE [LARGE SCALE GENOMIC DNA]</scope>
    <source>
        <strain evidence="2 3">JCM 10673</strain>
    </source>
</reference>
<feature type="region of interest" description="Disordered" evidence="1">
    <location>
        <begin position="45"/>
        <end position="73"/>
    </location>
</feature>
<accession>A0ABN1PEZ0</accession>
<name>A0ABN1PEZ0_9ACTN</name>